<dbReference type="InterPro" id="IPR004305">
    <property type="entry name" value="Thiaminase-2/PQQC"/>
</dbReference>
<comment type="caution">
    <text evidence="3">The sequence shown here is derived from an EMBL/GenBank/DDBJ whole genome shotgun (WGS) entry which is preliminary data.</text>
</comment>
<comment type="similarity">
    <text evidence="1">Belongs to the TenA family.</text>
</comment>
<accession>A0A4R3MFL5</accession>
<dbReference type="PANTHER" id="PTHR43198">
    <property type="entry name" value="BIFUNCTIONAL TH2 PROTEIN"/>
    <property type="match status" value="1"/>
</dbReference>
<dbReference type="OrthoDB" id="34166at2"/>
<name>A0A4R3MFL5_9HYPH</name>
<dbReference type="CDD" id="cd19365">
    <property type="entry name" value="TenA_C-like"/>
    <property type="match status" value="1"/>
</dbReference>
<dbReference type="GO" id="GO:0009228">
    <property type="term" value="P:thiamine biosynthetic process"/>
    <property type="evidence" value="ECO:0007669"/>
    <property type="project" value="UniProtKB-KW"/>
</dbReference>
<dbReference type="SUPFAM" id="SSF48613">
    <property type="entry name" value="Heme oxygenase-like"/>
    <property type="match status" value="1"/>
</dbReference>
<proteinExistence type="inferred from homology"/>
<comment type="catalytic activity">
    <reaction evidence="1">
        <text>thiamine + H2O = 5-(2-hydroxyethyl)-4-methylthiazole + 4-amino-5-hydroxymethyl-2-methylpyrimidine + H(+)</text>
        <dbReference type="Rhea" id="RHEA:17509"/>
        <dbReference type="ChEBI" id="CHEBI:15377"/>
        <dbReference type="ChEBI" id="CHEBI:15378"/>
        <dbReference type="ChEBI" id="CHEBI:16892"/>
        <dbReference type="ChEBI" id="CHEBI:17957"/>
        <dbReference type="ChEBI" id="CHEBI:18385"/>
        <dbReference type="EC" id="3.5.99.2"/>
    </reaction>
</comment>
<dbReference type="UniPathway" id="UPA00060"/>
<dbReference type="GO" id="GO:0050334">
    <property type="term" value="F:thiaminase activity"/>
    <property type="evidence" value="ECO:0007669"/>
    <property type="project" value="UniProtKB-EC"/>
</dbReference>
<keyword evidence="4" id="KW-1185">Reference proteome</keyword>
<dbReference type="NCBIfam" id="TIGR04306">
    <property type="entry name" value="salvage_TenA"/>
    <property type="match status" value="1"/>
</dbReference>
<dbReference type="AlphaFoldDB" id="A0A4R3MFL5"/>
<dbReference type="Pfam" id="PF03070">
    <property type="entry name" value="TENA_THI-4"/>
    <property type="match status" value="1"/>
</dbReference>
<keyword evidence="1" id="KW-0378">Hydrolase</keyword>
<dbReference type="InterPro" id="IPR050967">
    <property type="entry name" value="Thiamine_Salvage_TenA"/>
</dbReference>
<dbReference type="InterPro" id="IPR016084">
    <property type="entry name" value="Haem_Oase-like_multi-hlx"/>
</dbReference>
<dbReference type="PANTHER" id="PTHR43198:SF2">
    <property type="entry name" value="SI:CH1073-67J19.1-RELATED"/>
    <property type="match status" value="1"/>
</dbReference>
<feature type="domain" description="Thiaminase-2/PQQC" evidence="2">
    <location>
        <begin position="25"/>
        <end position="217"/>
    </location>
</feature>
<evidence type="ECO:0000313" key="4">
    <source>
        <dbReference type="Proteomes" id="UP000295678"/>
    </source>
</evidence>
<reference evidence="3 4" key="1">
    <citation type="submission" date="2019-03" db="EMBL/GenBank/DDBJ databases">
        <title>Genomic Encyclopedia of Type Strains, Phase IV (KMG-IV): sequencing the most valuable type-strain genomes for metagenomic binning, comparative biology and taxonomic classification.</title>
        <authorList>
            <person name="Goeker M."/>
        </authorList>
    </citation>
    <scope>NUCLEOTIDE SEQUENCE [LARGE SCALE GENOMIC DNA]</scope>
    <source>
        <strain evidence="3 4">DSM 19345</strain>
    </source>
</reference>
<dbReference type="Gene3D" id="1.20.910.10">
    <property type="entry name" value="Heme oxygenase-like"/>
    <property type="match status" value="1"/>
</dbReference>
<dbReference type="Proteomes" id="UP000295678">
    <property type="component" value="Unassembled WGS sequence"/>
</dbReference>
<evidence type="ECO:0000313" key="3">
    <source>
        <dbReference type="EMBL" id="TCT11883.1"/>
    </source>
</evidence>
<dbReference type="GO" id="GO:0005829">
    <property type="term" value="C:cytosol"/>
    <property type="evidence" value="ECO:0007669"/>
    <property type="project" value="TreeGrafter"/>
</dbReference>
<dbReference type="EC" id="3.5.99.2" evidence="1"/>
<sequence>MIDEPFSRAAWRRNETLYERIRTMPFNMALAAGTLEADRFRHYIIQDAHYLTAFARALAIAAAKADDANGIVQFAEAARVAIVVERSLHADYFVRFGVSQEAFAAAGLSPACHHYVSFLLATAHAEPYPVVLAAVLPCFWVYAEVGQDIHRRTVAANPYQAWIDTYAGEDFAAAVAAVIETTDRAAGRAAHDTLEAMHAAFTRAMQLEWMFWDSAWRLERWPD</sequence>
<keyword evidence="1" id="KW-0784">Thiamine biosynthesis</keyword>
<dbReference type="InterPro" id="IPR027574">
    <property type="entry name" value="Thiaminase_II"/>
</dbReference>
<gene>
    <name evidence="3" type="ORF">EDC22_103196</name>
</gene>
<comment type="pathway">
    <text evidence="1">Cofactor biosynthesis; thiamine diphosphate biosynthesis.</text>
</comment>
<comment type="catalytic activity">
    <reaction evidence="1">
        <text>4-amino-5-aminomethyl-2-methylpyrimidine + H2O = 4-amino-5-hydroxymethyl-2-methylpyrimidine + NH4(+)</text>
        <dbReference type="Rhea" id="RHEA:31799"/>
        <dbReference type="ChEBI" id="CHEBI:15377"/>
        <dbReference type="ChEBI" id="CHEBI:16892"/>
        <dbReference type="ChEBI" id="CHEBI:28938"/>
        <dbReference type="ChEBI" id="CHEBI:63416"/>
        <dbReference type="EC" id="3.5.99.2"/>
    </reaction>
</comment>
<organism evidence="3 4">
    <name type="scientific">Tepidamorphus gemmatus</name>
    <dbReference type="NCBI Taxonomy" id="747076"/>
    <lineage>
        <taxon>Bacteria</taxon>
        <taxon>Pseudomonadati</taxon>
        <taxon>Pseudomonadota</taxon>
        <taxon>Alphaproteobacteria</taxon>
        <taxon>Hyphomicrobiales</taxon>
        <taxon>Tepidamorphaceae</taxon>
        <taxon>Tepidamorphus</taxon>
    </lineage>
</organism>
<comment type="function">
    <text evidence="1">Catalyzes an amino-pyrimidine hydrolysis reaction at the C5' of the pyrimidine moiety of thiamine compounds, a reaction that is part of a thiamine salvage pathway.</text>
</comment>
<dbReference type="RefSeq" id="WP_132805780.1">
    <property type="nucleotide sequence ID" value="NZ_SMAK01000003.1"/>
</dbReference>
<protein>
    <recommendedName>
        <fullName evidence="1">Aminopyrimidine aminohydrolase</fullName>
        <ecNumber evidence="1">3.5.99.2</ecNumber>
    </recommendedName>
</protein>
<evidence type="ECO:0000256" key="1">
    <source>
        <dbReference type="RuleBase" id="RU363093"/>
    </source>
</evidence>
<dbReference type="GO" id="GO:0009229">
    <property type="term" value="P:thiamine diphosphate biosynthetic process"/>
    <property type="evidence" value="ECO:0007669"/>
    <property type="project" value="UniProtKB-UniPathway"/>
</dbReference>
<evidence type="ECO:0000259" key="2">
    <source>
        <dbReference type="Pfam" id="PF03070"/>
    </source>
</evidence>
<dbReference type="EMBL" id="SMAK01000003">
    <property type="protein sequence ID" value="TCT11883.1"/>
    <property type="molecule type" value="Genomic_DNA"/>
</dbReference>